<gene>
    <name evidence="1" type="primary">Necator_chrX.g24445</name>
    <name evidence="1" type="ORF">RB195_024280</name>
</gene>
<evidence type="ECO:0000313" key="2">
    <source>
        <dbReference type="Proteomes" id="UP001303046"/>
    </source>
</evidence>
<evidence type="ECO:0000313" key="1">
    <source>
        <dbReference type="EMBL" id="KAK6763884.1"/>
    </source>
</evidence>
<proteinExistence type="predicted"/>
<sequence>MMCGSETWAAPSAVMKRFDCTERKLLKWLLGYFWPRVCHNENLYAEIDVVYRRMTRERHQHLAPPSKIAIVNRLRFFGHILRRPADRLVQRVLRSLSGSSWKKPPGRKRKFWTEVVKEELRTLGMD</sequence>
<keyword evidence="2" id="KW-1185">Reference proteome</keyword>
<accession>A0ABR1EMM9</accession>
<reference evidence="1 2" key="1">
    <citation type="submission" date="2023-08" db="EMBL/GenBank/DDBJ databases">
        <title>A Necator americanus chromosomal reference genome.</title>
        <authorList>
            <person name="Ilik V."/>
            <person name="Petrzelkova K.J."/>
            <person name="Pardy F."/>
            <person name="Fuh T."/>
            <person name="Niatou-Singa F.S."/>
            <person name="Gouil Q."/>
            <person name="Baker L."/>
            <person name="Ritchie M.E."/>
            <person name="Jex A.R."/>
            <person name="Gazzola D."/>
            <person name="Li H."/>
            <person name="Toshio Fujiwara R."/>
            <person name="Zhan B."/>
            <person name="Aroian R.V."/>
            <person name="Pafco B."/>
            <person name="Schwarz E.M."/>
        </authorList>
    </citation>
    <scope>NUCLEOTIDE SEQUENCE [LARGE SCALE GENOMIC DNA]</scope>
    <source>
        <strain evidence="1 2">Aroian</strain>
        <tissue evidence="1">Whole animal</tissue>
    </source>
</reference>
<comment type="caution">
    <text evidence="1">The sequence shown here is derived from an EMBL/GenBank/DDBJ whole genome shotgun (WGS) entry which is preliminary data.</text>
</comment>
<dbReference type="Proteomes" id="UP001303046">
    <property type="component" value="Unassembled WGS sequence"/>
</dbReference>
<protein>
    <submittedName>
        <fullName evidence="1">Uncharacterized protein</fullName>
    </submittedName>
</protein>
<name>A0ABR1EMM9_NECAM</name>
<organism evidence="1 2">
    <name type="scientific">Necator americanus</name>
    <name type="common">Human hookworm</name>
    <dbReference type="NCBI Taxonomy" id="51031"/>
    <lineage>
        <taxon>Eukaryota</taxon>
        <taxon>Metazoa</taxon>
        <taxon>Ecdysozoa</taxon>
        <taxon>Nematoda</taxon>
        <taxon>Chromadorea</taxon>
        <taxon>Rhabditida</taxon>
        <taxon>Rhabditina</taxon>
        <taxon>Rhabditomorpha</taxon>
        <taxon>Strongyloidea</taxon>
        <taxon>Ancylostomatidae</taxon>
        <taxon>Bunostominae</taxon>
        <taxon>Necator</taxon>
    </lineage>
</organism>
<dbReference type="EMBL" id="JAVFWL010000006">
    <property type="protein sequence ID" value="KAK6763884.1"/>
    <property type="molecule type" value="Genomic_DNA"/>
</dbReference>